<feature type="region of interest" description="Disordered" evidence="1">
    <location>
        <begin position="19"/>
        <end position="95"/>
    </location>
</feature>
<dbReference type="Proteomes" id="UP000037035">
    <property type="component" value="Unassembled WGS sequence"/>
</dbReference>
<evidence type="ECO:0000313" key="2">
    <source>
        <dbReference type="EMBL" id="KNZ59722.1"/>
    </source>
</evidence>
<dbReference type="VEuPathDB" id="FungiDB:VP01_1675g3"/>
<gene>
    <name evidence="2" type="ORF">VP01_1675g3</name>
</gene>
<keyword evidence="3" id="KW-1185">Reference proteome</keyword>
<organism evidence="2 3">
    <name type="scientific">Puccinia sorghi</name>
    <dbReference type="NCBI Taxonomy" id="27349"/>
    <lineage>
        <taxon>Eukaryota</taxon>
        <taxon>Fungi</taxon>
        <taxon>Dikarya</taxon>
        <taxon>Basidiomycota</taxon>
        <taxon>Pucciniomycotina</taxon>
        <taxon>Pucciniomycetes</taxon>
        <taxon>Pucciniales</taxon>
        <taxon>Pucciniaceae</taxon>
        <taxon>Puccinia</taxon>
    </lineage>
</organism>
<dbReference type="AlphaFoldDB" id="A0A0L6VGM1"/>
<feature type="compositionally biased region" description="Basic residues" evidence="1">
    <location>
        <begin position="74"/>
        <end position="85"/>
    </location>
</feature>
<feature type="compositionally biased region" description="Basic and acidic residues" evidence="1">
    <location>
        <begin position="86"/>
        <end position="95"/>
    </location>
</feature>
<comment type="caution">
    <text evidence="2">The sequence shown here is derived from an EMBL/GenBank/DDBJ whole genome shotgun (WGS) entry which is preliminary data.</text>
</comment>
<evidence type="ECO:0000256" key="1">
    <source>
        <dbReference type="SAM" id="MobiDB-lite"/>
    </source>
</evidence>
<accession>A0A0L6VGM1</accession>
<reference evidence="2 3" key="1">
    <citation type="submission" date="2015-08" db="EMBL/GenBank/DDBJ databases">
        <title>Next Generation Sequencing and Analysis of the Genome of Puccinia sorghi L Schw, the Causal Agent of Maize Common Rust.</title>
        <authorList>
            <person name="Rochi L."/>
            <person name="Burguener G."/>
            <person name="Darino M."/>
            <person name="Turjanski A."/>
            <person name="Kreff E."/>
            <person name="Dieguez M.J."/>
            <person name="Sacco F."/>
        </authorList>
    </citation>
    <scope>NUCLEOTIDE SEQUENCE [LARGE SCALE GENOMIC DNA]</scope>
    <source>
        <strain evidence="2 3">RO10H11247</strain>
    </source>
</reference>
<protein>
    <submittedName>
        <fullName evidence="2">Uncharacterized protein</fullName>
    </submittedName>
</protein>
<name>A0A0L6VGM1_9BASI</name>
<sequence length="95" mass="10568">MTAADPGLELLPVQEKGVQRVVVKDGRSERSLTPPSPRRDSKAHSRSPRRPGLALPGQRSFDSPRDRSRGASRDRHHRANVKNGKRRVDSEGSDH</sequence>
<feature type="compositionally biased region" description="Basic and acidic residues" evidence="1">
    <location>
        <begin position="62"/>
        <end position="73"/>
    </location>
</feature>
<dbReference type="EMBL" id="LAVV01006476">
    <property type="protein sequence ID" value="KNZ59722.1"/>
    <property type="molecule type" value="Genomic_DNA"/>
</dbReference>
<evidence type="ECO:0000313" key="3">
    <source>
        <dbReference type="Proteomes" id="UP000037035"/>
    </source>
</evidence>
<proteinExistence type="predicted"/>